<dbReference type="InterPro" id="IPR039227">
    <property type="entry name" value="GNG13"/>
</dbReference>
<dbReference type="PANTHER" id="PTHR15936:SF2">
    <property type="entry name" value="GUANINE NUCLEOTIDE-BINDING PROTEIN G(I)_G(S)_G(O) SUBUNIT GAMMA-13"/>
    <property type="match status" value="1"/>
</dbReference>
<dbReference type="EMBL" id="CAJEWN010002811">
    <property type="protein sequence ID" value="CAD2205364.1"/>
    <property type="molecule type" value="Genomic_DNA"/>
</dbReference>
<dbReference type="GO" id="GO:0007200">
    <property type="term" value="P:phospholipase C-activating G protein-coupled receptor signaling pathway"/>
    <property type="evidence" value="ECO:0007669"/>
    <property type="project" value="InterPro"/>
</dbReference>
<dbReference type="EMBL" id="CAJEWN010000153">
    <property type="protein sequence ID" value="CAD2169475.1"/>
    <property type="molecule type" value="Genomic_DNA"/>
</dbReference>
<keyword evidence="4 5" id="KW-0807">Transducer</keyword>
<dbReference type="SUPFAM" id="SSF48670">
    <property type="entry name" value="Transducin (heterotrimeric G protein), gamma chain"/>
    <property type="match status" value="1"/>
</dbReference>
<dbReference type="GO" id="GO:0031681">
    <property type="term" value="F:G-protein beta-subunit binding"/>
    <property type="evidence" value="ECO:0007669"/>
    <property type="project" value="InterPro"/>
</dbReference>
<name>A0A6V7V3I7_MELEN</name>
<keyword evidence="3 5" id="KW-0472">Membrane</keyword>
<comment type="subunit">
    <text evidence="5">G proteins are composed of 3 units; alpha, beta and gamma.</text>
</comment>
<evidence type="ECO:0000256" key="3">
    <source>
        <dbReference type="ARBA" id="ARBA00023136"/>
    </source>
</evidence>
<keyword evidence="5" id="KW-0449">Lipoprotein</keyword>
<dbReference type="AlphaFoldDB" id="A0A6V7V3I7"/>
<dbReference type="SMART" id="SM00224">
    <property type="entry name" value="GGL"/>
    <property type="match status" value="1"/>
</dbReference>
<gene>
    <name evidence="7" type="ORF">MENT_LOCUS20809</name>
    <name evidence="8" type="ORF">MENT_LOCUS59172</name>
</gene>
<feature type="domain" description="G protein gamma" evidence="6">
    <location>
        <begin position="1"/>
        <end position="64"/>
    </location>
</feature>
<comment type="subcellular location">
    <subcellularLocation>
        <location evidence="5">Cell membrane</location>
        <topology evidence="5">Lipid-anchor</topology>
        <orientation evidence="5">Cytoplasmic side</orientation>
    </subcellularLocation>
</comment>
<evidence type="ECO:0000256" key="1">
    <source>
        <dbReference type="ARBA" id="ARBA00007431"/>
    </source>
</evidence>
<dbReference type="PROSITE" id="PS50058">
    <property type="entry name" value="G_PROTEIN_GAMMA"/>
    <property type="match status" value="1"/>
</dbReference>
<evidence type="ECO:0000313" key="7">
    <source>
        <dbReference type="EMBL" id="CAD2169475.1"/>
    </source>
</evidence>
<dbReference type="CDD" id="cd00068">
    <property type="entry name" value="GGL"/>
    <property type="match status" value="1"/>
</dbReference>
<comment type="caution">
    <text evidence="7">The sequence shown here is derived from an EMBL/GenBank/DDBJ whole genome shotgun (WGS) entry which is preliminary data.</text>
</comment>
<dbReference type="Proteomes" id="UP000580250">
    <property type="component" value="Unassembled WGS sequence"/>
</dbReference>
<reference evidence="7 9" key="1">
    <citation type="submission" date="2020-08" db="EMBL/GenBank/DDBJ databases">
        <authorList>
            <person name="Koutsovoulos G."/>
            <person name="Danchin GJ E."/>
        </authorList>
    </citation>
    <scope>NUCLEOTIDE SEQUENCE [LARGE SCALE GENOMIC DNA]</scope>
</reference>
<evidence type="ECO:0000256" key="4">
    <source>
        <dbReference type="ARBA" id="ARBA00023224"/>
    </source>
</evidence>
<dbReference type="OrthoDB" id="9922095at2759"/>
<sequence>MDRSDLQRTVESLRHQLRIQRVPISRSGGELKQYIEQHQPNDPLVNPVEKARNPWAEKSKCEVL</sequence>
<protein>
    <recommendedName>
        <fullName evidence="5">Guanine nucleotide-binding protein subunit gamma</fullName>
    </recommendedName>
</protein>
<proteinExistence type="inferred from homology"/>
<evidence type="ECO:0000313" key="9">
    <source>
        <dbReference type="Proteomes" id="UP000580250"/>
    </source>
</evidence>
<evidence type="ECO:0000256" key="5">
    <source>
        <dbReference type="RuleBase" id="RU004973"/>
    </source>
</evidence>
<dbReference type="PRINTS" id="PR00321">
    <property type="entry name" value="GPROTEING"/>
</dbReference>
<evidence type="ECO:0000256" key="2">
    <source>
        <dbReference type="ARBA" id="ARBA00022475"/>
    </source>
</evidence>
<evidence type="ECO:0000313" key="8">
    <source>
        <dbReference type="EMBL" id="CAD2205364.1"/>
    </source>
</evidence>
<dbReference type="GO" id="GO:0005834">
    <property type="term" value="C:heterotrimeric G-protein complex"/>
    <property type="evidence" value="ECO:0007669"/>
    <property type="project" value="InterPro"/>
</dbReference>
<dbReference type="Pfam" id="PF00631">
    <property type="entry name" value="G-gamma"/>
    <property type="match status" value="1"/>
</dbReference>
<dbReference type="InterPro" id="IPR015898">
    <property type="entry name" value="G-protein_gamma-like_dom"/>
</dbReference>
<organism evidence="7 9">
    <name type="scientific">Meloidogyne enterolobii</name>
    <name type="common">Root-knot nematode worm</name>
    <name type="synonym">Meloidogyne mayaguensis</name>
    <dbReference type="NCBI Taxonomy" id="390850"/>
    <lineage>
        <taxon>Eukaryota</taxon>
        <taxon>Metazoa</taxon>
        <taxon>Ecdysozoa</taxon>
        <taxon>Nematoda</taxon>
        <taxon>Chromadorea</taxon>
        <taxon>Rhabditida</taxon>
        <taxon>Tylenchina</taxon>
        <taxon>Tylenchomorpha</taxon>
        <taxon>Tylenchoidea</taxon>
        <taxon>Meloidogynidae</taxon>
        <taxon>Meloidogyninae</taxon>
        <taxon>Meloidogyne</taxon>
    </lineage>
</organism>
<dbReference type="InterPro" id="IPR001770">
    <property type="entry name" value="G-protein_gamma"/>
</dbReference>
<dbReference type="GO" id="GO:0050909">
    <property type="term" value="P:sensory perception of taste"/>
    <property type="evidence" value="ECO:0007669"/>
    <property type="project" value="InterPro"/>
</dbReference>
<keyword evidence="2 5" id="KW-1003">Cell membrane</keyword>
<dbReference type="Gene3D" id="4.10.260.10">
    <property type="entry name" value="Transducin (heterotrimeric G protein), gamma chain"/>
    <property type="match status" value="1"/>
</dbReference>
<accession>A0A6V7V3I7</accession>
<comment type="function">
    <text evidence="5">Guanine nucleotide-binding proteins (G proteins) are involved as a modulator or transducer in various transmembrane signaling systems. The beta and gamma chains are required for the GTPase activity, for replacement of GDP by GTP, and for G protein-effector interaction.</text>
</comment>
<dbReference type="PANTHER" id="PTHR15936">
    <property type="entry name" value="GUANINE NUCLEOTIDE-BINDING PROTEIN G I /G S /G O GAMMA-13 SUBUNIT"/>
    <property type="match status" value="1"/>
</dbReference>
<dbReference type="SMART" id="SM01224">
    <property type="entry name" value="G_gamma"/>
    <property type="match status" value="1"/>
</dbReference>
<comment type="similarity">
    <text evidence="1 5">Belongs to the G protein gamma family.</text>
</comment>
<evidence type="ECO:0000259" key="6">
    <source>
        <dbReference type="PROSITE" id="PS50058"/>
    </source>
</evidence>
<dbReference type="InterPro" id="IPR036284">
    <property type="entry name" value="GGL_sf"/>
</dbReference>